<dbReference type="InterPro" id="IPR057285">
    <property type="entry name" value="Pre-PUA_NSUN2"/>
</dbReference>
<sequence length="156" mass="17822">MALLEEMRRKKRKIVYAGLKMFERNETTECGKMYRVCQAGLTHILPFMYKLVEANLNHTPVISLGGFAPTELFTGLPCPPPLDTLLLPGADQPLQRIDLATVDDEMVKLRASLAEMHAEVTDKKERRRFYQQSEKKGVLCNFLSETTSYGRVWTRA</sequence>
<feature type="domain" description="RNA cytosine-C(5)-methyltransferase NSUN2-like pre-PUA" evidence="1">
    <location>
        <begin position="5"/>
        <end position="48"/>
    </location>
</feature>
<keyword evidence="3" id="KW-1185">Reference proteome</keyword>
<dbReference type="EMBL" id="JBIMZQ010000079">
    <property type="protein sequence ID" value="KAL3656518.1"/>
    <property type="molecule type" value="Genomic_DNA"/>
</dbReference>
<proteinExistence type="predicted"/>
<organism evidence="2 3">
    <name type="scientific">Phytophthora oleae</name>
    <dbReference type="NCBI Taxonomy" id="2107226"/>
    <lineage>
        <taxon>Eukaryota</taxon>
        <taxon>Sar</taxon>
        <taxon>Stramenopiles</taxon>
        <taxon>Oomycota</taxon>
        <taxon>Peronosporomycetes</taxon>
        <taxon>Peronosporales</taxon>
        <taxon>Peronosporaceae</taxon>
        <taxon>Phytophthora</taxon>
    </lineage>
</organism>
<evidence type="ECO:0000313" key="3">
    <source>
        <dbReference type="Proteomes" id="UP001632037"/>
    </source>
</evidence>
<evidence type="ECO:0000259" key="1">
    <source>
        <dbReference type="Pfam" id="PF25376"/>
    </source>
</evidence>
<evidence type="ECO:0000313" key="2">
    <source>
        <dbReference type="EMBL" id="KAL3656518.1"/>
    </source>
</evidence>
<accession>A0ABD3EQ16</accession>
<protein>
    <recommendedName>
        <fullName evidence="1">RNA cytosine-C(5)-methyltransferase NSUN2-like pre-PUA domain-containing protein</fullName>
    </recommendedName>
</protein>
<gene>
    <name evidence="2" type="ORF">V7S43_018598</name>
</gene>
<reference evidence="2 3" key="1">
    <citation type="submission" date="2024-09" db="EMBL/GenBank/DDBJ databases">
        <title>Genome sequencing and assembly of Phytophthora oleae, isolate VK10A, causative agent of rot of olive drupes.</title>
        <authorList>
            <person name="Conti Taguali S."/>
            <person name="Riolo M."/>
            <person name="La Spada F."/>
            <person name="Cacciola S.O."/>
            <person name="Dionisio G."/>
        </authorList>
    </citation>
    <scope>NUCLEOTIDE SEQUENCE [LARGE SCALE GENOMIC DNA]</scope>
    <source>
        <strain evidence="2 3">VK10A</strain>
    </source>
</reference>
<comment type="caution">
    <text evidence="2">The sequence shown here is derived from an EMBL/GenBank/DDBJ whole genome shotgun (WGS) entry which is preliminary data.</text>
</comment>
<dbReference type="Proteomes" id="UP001632037">
    <property type="component" value="Unassembled WGS sequence"/>
</dbReference>
<name>A0ABD3EQ16_9STRA</name>
<dbReference type="AlphaFoldDB" id="A0ABD3EQ16"/>
<dbReference type="Pfam" id="PF25376">
    <property type="entry name" value="Pre-PUA_NSUN2"/>
    <property type="match status" value="1"/>
</dbReference>